<dbReference type="FunFam" id="2.70.70.10:FF:000006">
    <property type="entry name" value="M23 family peptidase"/>
    <property type="match status" value="1"/>
</dbReference>
<evidence type="ECO:0000313" key="3">
    <source>
        <dbReference type="EMBL" id="EHM09674.1"/>
    </source>
</evidence>
<dbReference type="Pfam" id="PF01551">
    <property type="entry name" value="Peptidase_M23"/>
    <property type="match status" value="1"/>
</dbReference>
<dbReference type="Proteomes" id="UP000005730">
    <property type="component" value="Chromosome"/>
</dbReference>
<proteinExistence type="predicted"/>
<feature type="domain" description="LysM" evidence="2">
    <location>
        <begin position="113"/>
        <end position="157"/>
    </location>
</feature>
<protein>
    <submittedName>
        <fullName evidence="3">Metalloendopeptidase-like membrane protein</fullName>
    </submittedName>
</protein>
<sequence>MFKPRGRGGLWAFAAAAFAATAAVSMGAAERSGLLWADITGQDGMVAPSGSGFLMVDASATSAQPKNREMTVPGGRVFGVGPFDAPSLSDDGLVIMDADQRPKDKEEIGKVWQEVTVQEGESLSVIAQRHGLKVKDLVAANDIKDPDSIQEGQVLFVPLGADKVLETLAHVKHLRRMEEEAEKNPPKVEVRYYTVKEGDSLWSIANSFGLDVNTLFGANRSAGELIRPGSSVRIPNQDGIFVKVRRGDTVARLADKYDVYPEAIRSANGLDQSATLREGEEIFIPGAKVEIDEQASQAVERRGASRRMIWPVTGRINSPFGWRSDPFGGRRGFHTGLDIKAPHGREIRAALSGLVVYSGWMSGYGKTVVVQHPNGTSTLYAHCSALLVSEGRKVSQGDIIARVGSTGRSTGAHLHFEVRVGGVPVNPLKTLR</sequence>
<dbReference type="PANTHER" id="PTHR21666:SF270">
    <property type="entry name" value="MUREIN HYDROLASE ACTIVATOR ENVC"/>
    <property type="match status" value="1"/>
</dbReference>
<dbReference type="CDD" id="cd00118">
    <property type="entry name" value="LysM"/>
    <property type="match status" value="3"/>
</dbReference>
<dbReference type="SUPFAM" id="SSF54106">
    <property type="entry name" value="LysM domain"/>
    <property type="match status" value="3"/>
</dbReference>
<dbReference type="InterPro" id="IPR016047">
    <property type="entry name" value="M23ase_b-sheet_dom"/>
</dbReference>
<name>H0UQ45_9BACT</name>
<evidence type="ECO:0000256" key="1">
    <source>
        <dbReference type="SAM" id="SignalP"/>
    </source>
</evidence>
<dbReference type="InterPro" id="IPR018392">
    <property type="entry name" value="LysM"/>
</dbReference>
<dbReference type="AlphaFoldDB" id="H0UQ45"/>
<dbReference type="EMBL" id="CM001377">
    <property type="protein sequence ID" value="EHM09674.1"/>
    <property type="molecule type" value="Genomic_DNA"/>
</dbReference>
<dbReference type="PANTHER" id="PTHR21666">
    <property type="entry name" value="PEPTIDASE-RELATED"/>
    <property type="match status" value="1"/>
</dbReference>
<dbReference type="SUPFAM" id="SSF51261">
    <property type="entry name" value="Duplicated hybrid motif"/>
    <property type="match status" value="1"/>
</dbReference>
<dbReference type="SMART" id="SM00257">
    <property type="entry name" value="LysM"/>
    <property type="match status" value="3"/>
</dbReference>
<dbReference type="PROSITE" id="PS51782">
    <property type="entry name" value="LYSM"/>
    <property type="match status" value="3"/>
</dbReference>
<organism evidence="3 4">
    <name type="scientific">Thermanaerovibrio velox DSM 12556</name>
    <dbReference type="NCBI Taxonomy" id="926567"/>
    <lineage>
        <taxon>Bacteria</taxon>
        <taxon>Thermotogati</taxon>
        <taxon>Synergistota</taxon>
        <taxon>Synergistia</taxon>
        <taxon>Synergistales</taxon>
        <taxon>Synergistaceae</taxon>
        <taxon>Thermanaerovibrio</taxon>
    </lineage>
</organism>
<evidence type="ECO:0000259" key="2">
    <source>
        <dbReference type="PROSITE" id="PS51782"/>
    </source>
</evidence>
<dbReference type="Pfam" id="PF01476">
    <property type="entry name" value="LysM"/>
    <property type="match status" value="3"/>
</dbReference>
<dbReference type="InterPro" id="IPR050570">
    <property type="entry name" value="Cell_wall_metabolism_enzyme"/>
</dbReference>
<feature type="signal peptide" evidence="1">
    <location>
        <begin position="1"/>
        <end position="19"/>
    </location>
</feature>
<dbReference type="MEROPS" id="M23.009"/>
<dbReference type="HOGENOM" id="CLU_029425_14_0_0"/>
<dbReference type="STRING" id="926567.TheveDRAFT_0513"/>
<dbReference type="CDD" id="cd12797">
    <property type="entry name" value="M23_peptidase"/>
    <property type="match status" value="1"/>
</dbReference>
<dbReference type="eggNOG" id="COG1388">
    <property type="taxonomic scope" value="Bacteria"/>
</dbReference>
<dbReference type="InterPro" id="IPR011055">
    <property type="entry name" value="Dup_hybrid_motif"/>
</dbReference>
<feature type="domain" description="LysM" evidence="2">
    <location>
        <begin position="191"/>
        <end position="234"/>
    </location>
</feature>
<keyword evidence="4" id="KW-1185">Reference proteome</keyword>
<dbReference type="GO" id="GO:0004222">
    <property type="term" value="F:metalloendopeptidase activity"/>
    <property type="evidence" value="ECO:0007669"/>
    <property type="project" value="TreeGrafter"/>
</dbReference>
<reference evidence="3 4" key="1">
    <citation type="submission" date="2011-10" db="EMBL/GenBank/DDBJ databases">
        <title>The Noncontiguous Finished genome of Thermanaerovibrio velox DSM 12556.</title>
        <authorList>
            <consortium name="US DOE Joint Genome Institute (JGI-PGF)"/>
            <person name="Lucas S."/>
            <person name="Copeland A."/>
            <person name="Lapidus A."/>
            <person name="Glavina del Rio T."/>
            <person name="Dalin E."/>
            <person name="Tice H."/>
            <person name="Bruce D."/>
            <person name="Goodwin L."/>
            <person name="Pitluck S."/>
            <person name="Peters L."/>
            <person name="Mikhailova N."/>
            <person name="Teshima H."/>
            <person name="Kyrpides N."/>
            <person name="Mavromatis K."/>
            <person name="Ivanova N."/>
            <person name="Markowitz V."/>
            <person name="Cheng J.-F."/>
            <person name="Hugenholtz P."/>
            <person name="Woyke T."/>
            <person name="Wu D."/>
            <person name="Spring S."/>
            <person name="Brambilla E.-M."/>
            <person name="Klenk H.-P."/>
            <person name="Eisen J.A."/>
        </authorList>
    </citation>
    <scope>NUCLEOTIDE SEQUENCE [LARGE SCALE GENOMIC DNA]</scope>
    <source>
        <strain evidence="3 4">DSM 12556</strain>
    </source>
</reference>
<gene>
    <name evidence="3" type="ORF">TheveDRAFT_0513</name>
</gene>
<accession>H0UQ45</accession>
<feature type="chain" id="PRO_5003540949" evidence="1">
    <location>
        <begin position="20"/>
        <end position="432"/>
    </location>
</feature>
<dbReference type="Gene3D" id="2.70.70.10">
    <property type="entry name" value="Glucose Permease (Domain IIA)"/>
    <property type="match status" value="1"/>
</dbReference>
<dbReference type="Gene3D" id="3.10.350.10">
    <property type="entry name" value="LysM domain"/>
    <property type="match status" value="3"/>
</dbReference>
<dbReference type="InterPro" id="IPR036779">
    <property type="entry name" value="LysM_dom_sf"/>
</dbReference>
<keyword evidence="1" id="KW-0732">Signal</keyword>
<dbReference type="eggNOG" id="COG0739">
    <property type="taxonomic scope" value="Bacteria"/>
</dbReference>
<feature type="domain" description="LysM" evidence="2">
    <location>
        <begin position="240"/>
        <end position="284"/>
    </location>
</feature>
<evidence type="ECO:0000313" key="4">
    <source>
        <dbReference type="Proteomes" id="UP000005730"/>
    </source>
</evidence>